<evidence type="ECO:0000313" key="2">
    <source>
        <dbReference type="Proteomes" id="UP001642464"/>
    </source>
</evidence>
<protein>
    <submittedName>
        <fullName evidence="1">Uncharacterized protein</fullName>
    </submittedName>
</protein>
<evidence type="ECO:0000313" key="1">
    <source>
        <dbReference type="EMBL" id="CAK9003551.1"/>
    </source>
</evidence>
<gene>
    <name evidence="1" type="ORF">SCF082_LOCUS7784</name>
</gene>
<reference evidence="1 2" key="1">
    <citation type="submission" date="2024-02" db="EMBL/GenBank/DDBJ databases">
        <authorList>
            <person name="Chen Y."/>
            <person name="Shah S."/>
            <person name="Dougan E. K."/>
            <person name="Thang M."/>
            <person name="Chan C."/>
        </authorList>
    </citation>
    <scope>NUCLEOTIDE SEQUENCE [LARGE SCALE GENOMIC DNA]</scope>
</reference>
<dbReference type="Proteomes" id="UP001642464">
    <property type="component" value="Unassembled WGS sequence"/>
</dbReference>
<keyword evidence="2" id="KW-1185">Reference proteome</keyword>
<dbReference type="EMBL" id="CAXAMM010004446">
    <property type="protein sequence ID" value="CAK9003551.1"/>
    <property type="molecule type" value="Genomic_DNA"/>
</dbReference>
<accession>A0ABP0INY3</accession>
<organism evidence="1 2">
    <name type="scientific">Durusdinium trenchii</name>
    <dbReference type="NCBI Taxonomy" id="1381693"/>
    <lineage>
        <taxon>Eukaryota</taxon>
        <taxon>Sar</taxon>
        <taxon>Alveolata</taxon>
        <taxon>Dinophyceae</taxon>
        <taxon>Suessiales</taxon>
        <taxon>Symbiodiniaceae</taxon>
        <taxon>Durusdinium</taxon>
    </lineage>
</organism>
<comment type="caution">
    <text evidence="1">The sequence shown here is derived from an EMBL/GenBank/DDBJ whole genome shotgun (WGS) entry which is preliminary data.</text>
</comment>
<sequence>MVPLSLAKVPCKHIVELARADVLSNPQSSRLVKEFARIRPDDAEVAVHALLRRNNLVPNVPIDHACLGEGPMVKEFPFIKMSSWVRQLLETRRLPLHLCGVEGFEDMEYLLQEFWDRYEKVSPEHELFEMARLLEVDLCRCIPVYSHTDEGRSLKKEPLLVISCHGALGRGTQGFLKQRKHLEPLESNELGMNFIGSSLTSNFLLATMQKRCSNDHPEALEKLLEVVAEDMSRLIHEGVSAGGQHVRVVHLGTTGDLPALGKLGWFFRSFSHVPKRPSSRTASEGICHLCLGGQEACARTGAVHYPFEDLSDTPCWEETLNAAVPWEEEPVFLRGIPLNRKEIAAWFNVDLWHCFHLGVAKHWVASAYACIVESNLLPETSVESKFEGISTQYRAFCRQRKIAMWVTEITRDTLCWPQSSACPVGKWNKGSCSTTMMLFLDHFCQEAVVGKTDDRVLLLVAEATKFMNLALSAFYCSGFWLRQADARCLVRCLFFFLGAYQTCAHLTLRLKKRRFPIMPKAHFLAHLALKMKRQSEVLLWVQNPLATSVQCQEDYIGRPSRVSRRVSIRQVHRNVLCRVLILVQRALDAAAFDRRGLEGACNKRKRSEMI</sequence>
<proteinExistence type="predicted"/>
<name>A0ABP0INY3_9DINO</name>